<proteinExistence type="predicted"/>
<dbReference type="PROSITE" id="PS50096">
    <property type="entry name" value="IQ"/>
    <property type="match status" value="1"/>
</dbReference>
<organism evidence="1">
    <name type="scientific">Hexamita inflata</name>
    <dbReference type="NCBI Taxonomy" id="28002"/>
    <lineage>
        <taxon>Eukaryota</taxon>
        <taxon>Metamonada</taxon>
        <taxon>Diplomonadida</taxon>
        <taxon>Hexamitidae</taxon>
        <taxon>Hexamitinae</taxon>
        <taxon>Hexamita</taxon>
    </lineage>
</organism>
<accession>A0AA86PCX4</accession>
<dbReference type="Proteomes" id="UP001642409">
    <property type="component" value="Unassembled WGS sequence"/>
</dbReference>
<reference evidence="1" key="1">
    <citation type="submission" date="2023-06" db="EMBL/GenBank/DDBJ databases">
        <authorList>
            <person name="Kurt Z."/>
        </authorList>
    </citation>
    <scope>NUCLEOTIDE SEQUENCE</scope>
</reference>
<keyword evidence="3" id="KW-1185">Reference proteome</keyword>
<protein>
    <submittedName>
        <fullName evidence="1">Uncharacterized protein</fullName>
    </submittedName>
</protein>
<sequence>MQIKIEQLTSDLRDFLSRPQVAPQLPDPHLPLPDEASITPQKYKKNLQALTNKILSKPVPPRSVPLLETGQLTVKVQTTSKNLKKLLEEEEKEFFAEEKLYVGPRFQKSHKLKPVSFSPRNQKEIIMQEDLEQFGAQRLIERGEIPRDFDLQALFEGQLQVNNEKNPSPTVMKPSPYRLADEFHHKEAYKLAARIARTINVDESESSEEIQTNELQKKISQITGINHWTQLSAPLFPTQNIQQMINQSEQNVKRLLFQAVDFNHIPIQEGKIIKNVAYKAFLQKFDFMREFILQILDYVQNQLQKSQNGNILSDPVKEFAYKLYFQEASMRDLVLAEIITLENGIVEVQEQEEIAPLKILNKQEEVEIPDEDENLAKLQEFYSKYVQQAVTIQKVCRGQIAKRQYLKMIEINQNQLIKANQEQKLKFDYNYKLTLGKYVNFCKTKQLCNYQLPFMDEEFWKQPYAHLLQEGFFNKTYLVVFCFESLQKEVLQFLKNPTVYLVIIGASLFATNQQEQDRIINVPLDQIQQNINQMLNFFYLSQSELTREQNEASIYSFVRAKPNLNLIKPILLDLQKQLKTDDLMFVHKLAHQSPNIHLQKLIQELSLNYLQVRNELFHINTYKELLPPLEIIELGPDLQQTAQKINNNKHRVVVIRSEQINQCPGQDLTYNELGGKNNNFCLHGSVLTIFQASKLKSKYIVCHDFPPDVKCFLKAQITYDTRLQNKNMREICNYSLRCASESLEANSYVSFQKSMSFGEIRPSWTLIDALQQLANRDKLERAYFEIVMKLFSIMKKNDQPNTQLNIGLIMTKENVLLFNGISFGFLDGCEEPNVSLEALKHQQFQLRIKGVINQQLQNDDRMHAVLEHQKSCQSTFRIGIAQKQAVALFKLQKISLLRAIVIDIKANSLKSVIQQVTATVKGVQQVSGNEEQIKAIVAQKEQLGIHQVQMLLELSGTSAFCTCVVNGLLDRWRNE</sequence>
<evidence type="ECO:0000313" key="3">
    <source>
        <dbReference type="Proteomes" id="UP001642409"/>
    </source>
</evidence>
<name>A0AA86PCX4_9EUKA</name>
<dbReference type="AlphaFoldDB" id="A0AA86PCX4"/>
<comment type="caution">
    <text evidence="1">The sequence shown here is derived from an EMBL/GenBank/DDBJ whole genome shotgun (WGS) entry which is preliminary data.</text>
</comment>
<reference evidence="2 3" key="2">
    <citation type="submission" date="2024-07" db="EMBL/GenBank/DDBJ databases">
        <authorList>
            <person name="Akdeniz Z."/>
        </authorList>
    </citation>
    <scope>NUCLEOTIDE SEQUENCE [LARGE SCALE GENOMIC DNA]</scope>
</reference>
<gene>
    <name evidence="1" type="ORF">HINF_LOCUS21534</name>
    <name evidence="2" type="ORF">HINF_LOCUS41837</name>
</gene>
<dbReference type="EMBL" id="CATOUU010000554">
    <property type="protein sequence ID" value="CAI9933889.1"/>
    <property type="molecule type" value="Genomic_DNA"/>
</dbReference>
<evidence type="ECO:0000313" key="1">
    <source>
        <dbReference type="EMBL" id="CAI9933889.1"/>
    </source>
</evidence>
<evidence type="ECO:0000313" key="2">
    <source>
        <dbReference type="EMBL" id="CAL6046674.1"/>
    </source>
</evidence>
<dbReference type="EMBL" id="CAXDID020000169">
    <property type="protein sequence ID" value="CAL6046674.1"/>
    <property type="molecule type" value="Genomic_DNA"/>
</dbReference>